<feature type="transmembrane region" description="Helical" evidence="2">
    <location>
        <begin position="53"/>
        <end position="72"/>
    </location>
</feature>
<dbReference type="SUPFAM" id="SSF53335">
    <property type="entry name" value="S-adenosyl-L-methionine-dependent methyltransferases"/>
    <property type="match status" value="1"/>
</dbReference>
<sequence>MIAQIRMRVLSLPRRWKQAILVAFDFAALSCALWASFCLRYDNWYVPYSLDQWAIVVSAPIVAIPIFIRMGLYRSVVRYLPERAMWTIMQAMLLATVVWVVAVFLSEMAGRGVVPRSVPVIYFGIGTFIVAGSRFVAKWAFLSKLNRQGADHKAIVIYGAGDLGLQIAQSLRSTHYIAGFIDDNPGLHRREMGGIRVYGPGKLRELVSEYGVADVILSISSLTTQRRKEIVASVSEHGVKIRTLPSIVDLVTGKYLVSQIKEIDIVELLGRSSVPPDPELIRSMVVGRSIMVTGAGGSIGSELCRKIARWSPQRLVLFEANEFALYQIEQELADLPDLSVVPVLGSVIDQARVKSIIMQNDVKVVFHAAAHKHVPLVEANALEGIKNNIFGTHVVAETAYTCGVENFVLISTDKAVRPTNVMGATKRWAELIVSDVAARAEAAGTGQRFCAVRFGNVLGSNGSVVPLFKKQIAQGGPITLTDAAMTRYFMSIQEAAELIVQAGALSEGGDVFLLDMGEPILISDLAENMVRLAGLTVRNQKNPDGDIEIVVTGKRPGEKLYEELFYDSASAEFTQHAKIMRANSRSQVLKIADEIGQIREAVSSNNEHSARHVLFDLVRRSG</sequence>
<dbReference type="Pfam" id="PF13727">
    <property type="entry name" value="CoA_binding_3"/>
    <property type="match status" value="1"/>
</dbReference>
<evidence type="ECO:0000256" key="1">
    <source>
        <dbReference type="ARBA" id="ARBA00007430"/>
    </source>
</evidence>
<reference evidence="4 5" key="1">
    <citation type="submission" date="2022-09" db="EMBL/GenBank/DDBJ databases">
        <title>Interaction between co-microsymbionts with complementary sets of symbiotic genes in legume-rhizobium systems.</title>
        <authorList>
            <person name="Safronova V."/>
            <person name="Sazanova A."/>
            <person name="Afonin A."/>
            <person name="Chirak E."/>
        </authorList>
    </citation>
    <scope>NUCLEOTIDE SEQUENCE [LARGE SCALE GENOMIC DNA]</scope>
    <source>
        <strain evidence="4 5">A18/4-1</strain>
        <plasmid evidence="4 5">p_unnamed1</plasmid>
    </source>
</reference>
<evidence type="ECO:0000313" key="4">
    <source>
        <dbReference type="EMBL" id="UXN67842.1"/>
    </source>
</evidence>
<dbReference type="CDD" id="cd05237">
    <property type="entry name" value="UDP_invert_4-6DH_SDR_e"/>
    <property type="match status" value="1"/>
</dbReference>
<name>A0ABY6C9T2_9HYPH</name>
<dbReference type="Proteomes" id="UP001061862">
    <property type="component" value="Plasmid p_unnamed1"/>
</dbReference>
<dbReference type="InterPro" id="IPR029063">
    <property type="entry name" value="SAM-dependent_MTases_sf"/>
</dbReference>
<feature type="transmembrane region" description="Helical" evidence="2">
    <location>
        <begin position="20"/>
        <end position="41"/>
    </location>
</feature>
<gene>
    <name evidence="4" type="ORF">N8A98_01925</name>
</gene>
<dbReference type="SUPFAM" id="SSF51735">
    <property type="entry name" value="NAD(P)-binding Rossmann-fold domains"/>
    <property type="match status" value="1"/>
</dbReference>
<dbReference type="Pfam" id="PF02719">
    <property type="entry name" value="Polysacc_synt_2"/>
    <property type="match status" value="1"/>
</dbReference>
<evidence type="ECO:0000259" key="3">
    <source>
        <dbReference type="Pfam" id="PF02719"/>
    </source>
</evidence>
<dbReference type="InterPro" id="IPR051203">
    <property type="entry name" value="Polysaccharide_Synthase-Rel"/>
</dbReference>
<feature type="transmembrane region" description="Helical" evidence="2">
    <location>
        <begin position="84"/>
        <end position="105"/>
    </location>
</feature>
<geneLocation type="plasmid" evidence="4 5">
    <name>p_unnamed1</name>
</geneLocation>
<keyword evidence="2" id="KW-0812">Transmembrane</keyword>
<proteinExistence type="inferred from homology"/>
<feature type="domain" description="Polysaccharide biosynthesis protein CapD-like" evidence="3">
    <location>
        <begin position="290"/>
        <end position="583"/>
    </location>
</feature>
<dbReference type="RefSeq" id="WP_262165345.1">
    <property type="nucleotide sequence ID" value="NZ_CP104964.1"/>
</dbReference>
<keyword evidence="5" id="KW-1185">Reference proteome</keyword>
<evidence type="ECO:0000313" key="5">
    <source>
        <dbReference type="Proteomes" id="UP001061862"/>
    </source>
</evidence>
<dbReference type="PANTHER" id="PTHR43318:SF1">
    <property type="entry name" value="POLYSACCHARIDE BIOSYNTHESIS PROTEIN EPSC-RELATED"/>
    <property type="match status" value="1"/>
</dbReference>
<accession>A0ABY6C9T2</accession>
<dbReference type="EMBL" id="CP104964">
    <property type="protein sequence ID" value="UXN67842.1"/>
    <property type="molecule type" value="Genomic_DNA"/>
</dbReference>
<feature type="transmembrane region" description="Helical" evidence="2">
    <location>
        <begin position="117"/>
        <end position="137"/>
    </location>
</feature>
<comment type="similarity">
    <text evidence="1">Belongs to the polysaccharide synthase family.</text>
</comment>
<keyword evidence="4" id="KW-0614">Plasmid</keyword>
<dbReference type="InterPro" id="IPR036291">
    <property type="entry name" value="NAD(P)-bd_dom_sf"/>
</dbReference>
<dbReference type="Gene3D" id="3.40.50.720">
    <property type="entry name" value="NAD(P)-binding Rossmann-like Domain"/>
    <property type="match status" value="2"/>
</dbReference>
<keyword evidence="2" id="KW-0472">Membrane</keyword>
<dbReference type="PANTHER" id="PTHR43318">
    <property type="entry name" value="UDP-N-ACETYLGLUCOSAMINE 4,6-DEHYDRATASE"/>
    <property type="match status" value="1"/>
</dbReference>
<evidence type="ECO:0000256" key="2">
    <source>
        <dbReference type="SAM" id="Phobius"/>
    </source>
</evidence>
<protein>
    <submittedName>
        <fullName evidence="4">Polysaccharide biosynthesis protein</fullName>
    </submittedName>
</protein>
<keyword evidence="2" id="KW-1133">Transmembrane helix</keyword>
<organism evidence="4 5">
    <name type="scientific">Devosia neptuniae</name>
    <dbReference type="NCBI Taxonomy" id="191302"/>
    <lineage>
        <taxon>Bacteria</taxon>
        <taxon>Pseudomonadati</taxon>
        <taxon>Pseudomonadota</taxon>
        <taxon>Alphaproteobacteria</taxon>
        <taxon>Hyphomicrobiales</taxon>
        <taxon>Devosiaceae</taxon>
        <taxon>Devosia</taxon>
    </lineage>
</organism>
<dbReference type="InterPro" id="IPR003869">
    <property type="entry name" value="Polysac_CapD-like"/>
</dbReference>